<dbReference type="Gene3D" id="3.90.950.10">
    <property type="match status" value="1"/>
</dbReference>
<gene>
    <name evidence="4" type="primary">rdgB</name>
    <name evidence="4" type="ORF">C4544_01475</name>
</gene>
<dbReference type="PANTHER" id="PTHR11067">
    <property type="entry name" value="INOSINE TRIPHOSPHATE PYROPHOSPHATASE/HAM1 PROTEIN"/>
    <property type="match status" value="1"/>
</dbReference>
<reference evidence="4 5" key="1">
    <citation type="journal article" date="2017" name="ISME J.">
        <title>Energy and carbon metabolisms in a deep terrestrial subsurface fluid microbial community.</title>
        <authorList>
            <person name="Momper L."/>
            <person name="Jungbluth S.P."/>
            <person name="Lee M.D."/>
            <person name="Amend J.P."/>
        </authorList>
    </citation>
    <scope>NUCLEOTIDE SEQUENCE [LARGE SCALE GENOMIC DNA]</scope>
    <source>
        <strain evidence="4">SURF_29</strain>
    </source>
</reference>
<dbReference type="EMBL" id="QZJW01000007">
    <property type="protein sequence ID" value="RJO61931.1"/>
    <property type="molecule type" value="Genomic_DNA"/>
</dbReference>
<dbReference type="Proteomes" id="UP000285655">
    <property type="component" value="Unassembled WGS sequence"/>
</dbReference>
<evidence type="ECO:0000313" key="5">
    <source>
        <dbReference type="Proteomes" id="UP000285655"/>
    </source>
</evidence>
<sequence>MVELKYFATGSKDKLREVNQILGTNLKQIDLDLLEPQGISVEEVVCEKAKDGYMRCGKPVLVEDTGLHFEAWNGLPGALVKWFVKSVGNKGIIEMFGNEKNRKARAVTAVGFYDGKKCRVFTGEVSGRVPKVAREGKGFGWDPVFVTDEHDKTFGEMDPVLKNSVSMRALALQKLSDFLNS</sequence>
<evidence type="ECO:0000256" key="3">
    <source>
        <dbReference type="RuleBase" id="RU003781"/>
    </source>
</evidence>
<dbReference type="CDD" id="cd00515">
    <property type="entry name" value="HAM1"/>
    <property type="match status" value="1"/>
</dbReference>
<dbReference type="SUPFAM" id="SSF52972">
    <property type="entry name" value="ITPase-like"/>
    <property type="match status" value="1"/>
</dbReference>
<evidence type="ECO:0000313" key="4">
    <source>
        <dbReference type="EMBL" id="RJO61931.1"/>
    </source>
</evidence>
<evidence type="ECO:0000256" key="1">
    <source>
        <dbReference type="ARBA" id="ARBA00008023"/>
    </source>
</evidence>
<evidence type="ECO:0000256" key="2">
    <source>
        <dbReference type="ARBA" id="ARBA00022801"/>
    </source>
</evidence>
<keyword evidence="2 3" id="KW-0378">Hydrolase</keyword>
<dbReference type="NCBIfam" id="TIGR00042">
    <property type="entry name" value="RdgB/HAM1 family non-canonical purine NTP pyrophosphatase"/>
    <property type="match status" value="1"/>
</dbReference>
<dbReference type="GO" id="GO:0005737">
    <property type="term" value="C:cytoplasm"/>
    <property type="evidence" value="ECO:0007669"/>
    <property type="project" value="TreeGrafter"/>
</dbReference>
<dbReference type="AlphaFoldDB" id="A0A419DFN8"/>
<protein>
    <submittedName>
        <fullName evidence="4">RdgB/HAM1 family non-canonical purine NTP pyrophosphatase</fullName>
    </submittedName>
</protein>
<comment type="similarity">
    <text evidence="1 3">Belongs to the HAM1 NTPase family.</text>
</comment>
<dbReference type="Pfam" id="PF01725">
    <property type="entry name" value="Ham1p_like"/>
    <property type="match status" value="1"/>
</dbReference>
<dbReference type="PANTHER" id="PTHR11067:SF9">
    <property type="entry name" value="INOSINE TRIPHOSPHATE PYROPHOSPHATASE"/>
    <property type="match status" value="1"/>
</dbReference>
<organism evidence="4 5">
    <name type="scientific">candidate division WS5 bacterium</name>
    <dbReference type="NCBI Taxonomy" id="2093353"/>
    <lineage>
        <taxon>Bacteria</taxon>
        <taxon>candidate division WS5</taxon>
    </lineage>
</organism>
<comment type="caution">
    <text evidence="4">The sequence shown here is derived from an EMBL/GenBank/DDBJ whole genome shotgun (WGS) entry which is preliminary data.</text>
</comment>
<dbReference type="GO" id="GO:0009143">
    <property type="term" value="P:nucleoside triphosphate catabolic process"/>
    <property type="evidence" value="ECO:0007669"/>
    <property type="project" value="InterPro"/>
</dbReference>
<proteinExistence type="inferred from homology"/>
<dbReference type="GO" id="GO:0047429">
    <property type="term" value="F:nucleoside triphosphate diphosphatase activity"/>
    <property type="evidence" value="ECO:0007669"/>
    <property type="project" value="InterPro"/>
</dbReference>
<dbReference type="InterPro" id="IPR002637">
    <property type="entry name" value="RdgB/HAM1"/>
</dbReference>
<name>A0A419DFN8_9BACT</name>
<dbReference type="InterPro" id="IPR029001">
    <property type="entry name" value="ITPase-like_fam"/>
</dbReference>
<accession>A0A419DFN8</accession>